<name>A0ABU5CSK8_9BACI</name>
<comment type="catalytic activity">
    <reaction evidence="5 6">
        <text>Exonucleolytic cleavage in either 5'- to 3'- or 3'- to 5'-direction to yield nucleoside 5'-phosphates.</text>
        <dbReference type="EC" id="3.1.11.6"/>
    </reaction>
</comment>
<dbReference type="EMBL" id="JAWDIQ010000001">
    <property type="protein sequence ID" value="MDY0408398.1"/>
    <property type="molecule type" value="Genomic_DNA"/>
</dbReference>
<comment type="similarity">
    <text evidence="5 6">Belongs to the XseA family.</text>
</comment>
<feature type="coiled-coil region" evidence="7">
    <location>
        <begin position="310"/>
        <end position="372"/>
    </location>
</feature>
<evidence type="ECO:0000256" key="4">
    <source>
        <dbReference type="ARBA" id="ARBA00022839"/>
    </source>
</evidence>
<evidence type="ECO:0000256" key="6">
    <source>
        <dbReference type="RuleBase" id="RU004355"/>
    </source>
</evidence>
<dbReference type="InterPro" id="IPR025824">
    <property type="entry name" value="OB-fold_nuc-bd_dom"/>
</dbReference>
<dbReference type="InterPro" id="IPR020579">
    <property type="entry name" value="Exonuc_VII_lsu_C"/>
</dbReference>
<keyword evidence="3 5" id="KW-0378">Hydrolase</keyword>
<dbReference type="CDD" id="cd04489">
    <property type="entry name" value="ExoVII_LU_OBF"/>
    <property type="match status" value="1"/>
</dbReference>
<sequence length="446" mass="51043">MKDKYLTVTALTRYIKRKIDLDPHLQNIWLKGEVSNFKHHNRGHMYMTIKDEQTRIQAVMFAGHNRFLKFQPEEGMRVLIKGEISVFETNGQYQLYIQQMEPDGIGALYLAYEQLKDKLMKKGYFAVDRKKPIPSFPHHIGVVTSPSGAAIRDIITTLKRRYPFVTITVIPAMVQGQLAAESIKNAIEIANNKKVFDVLIIGRGGGSIEELWPFNEEIVADAVYNSAIPIISAVGHETDTTICDLVADIRAATPTGAAELAVPSRIELQDKVKTTQRLLQAMMKRMIVHKQKEVERLKHAYAFRYPQQLIQEKEQALDRHMEQLEKSIKNYMANKTQKLEHLQERLLLKHPLKQYNESVKSYKKVIQLLEKAINQSIQRQEIALARNMEKLTILNPLETLKRGFAIAYTSSGQLIKTKDQINKNDQIVVTIPDAKLSCTVNDVEEK</sequence>
<dbReference type="Pfam" id="PF02601">
    <property type="entry name" value="Exonuc_VII_L"/>
    <property type="match status" value="1"/>
</dbReference>
<evidence type="ECO:0000256" key="7">
    <source>
        <dbReference type="SAM" id="Coils"/>
    </source>
</evidence>
<keyword evidence="7" id="KW-0175">Coiled coil</keyword>
<organism evidence="10 11">
    <name type="scientific">Paracerasibacillus soli</name>
    <dbReference type="NCBI Taxonomy" id="480284"/>
    <lineage>
        <taxon>Bacteria</taxon>
        <taxon>Bacillati</taxon>
        <taxon>Bacillota</taxon>
        <taxon>Bacilli</taxon>
        <taxon>Bacillales</taxon>
        <taxon>Bacillaceae</taxon>
        <taxon>Paracerasibacillus</taxon>
    </lineage>
</organism>
<evidence type="ECO:0000259" key="9">
    <source>
        <dbReference type="Pfam" id="PF13742"/>
    </source>
</evidence>
<dbReference type="EC" id="3.1.11.6" evidence="5"/>
<keyword evidence="4 5" id="KW-0269">Exonuclease</keyword>
<comment type="subcellular location">
    <subcellularLocation>
        <location evidence="5 6">Cytoplasm</location>
    </subcellularLocation>
</comment>
<dbReference type="HAMAP" id="MF_00378">
    <property type="entry name" value="Exonuc_7_L"/>
    <property type="match status" value="1"/>
</dbReference>
<dbReference type="RefSeq" id="WP_320379135.1">
    <property type="nucleotide sequence ID" value="NZ_JAWDIQ010000001.1"/>
</dbReference>
<dbReference type="InterPro" id="IPR003753">
    <property type="entry name" value="Exonuc_VII_L"/>
</dbReference>
<evidence type="ECO:0000313" key="10">
    <source>
        <dbReference type="EMBL" id="MDY0408398.1"/>
    </source>
</evidence>
<gene>
    <name evidence="5 10" type="primary">xseA</name>
    <name evidence="10" type="ORF">RWD45_07285</name>
</gene>
<evidence type="ECO:0000313" key="11">
    <source>
        <dbReference type="Proteomes" id="UP001275315"/>
    </source>
</evidence>
<evidence type="ECO:0000256" key="1">
    <source>
        <dbReference type="ARBA" id="ARBA00022490"/>
    </source>
</evidence>
<evidence type="ECO:0000256" key="5">
    <source>
        <dbReference type="HAMAP-Rule" id="MF_00378"/>
    </source>
</evidence>
<comment type="subunit">
    <text evidence="5">Heterooligomer composed of large and small subunits.</text>
</comment>
<feature type="domain" description="OB-fold nucleic acid binding" evidence="9">
    <location>
        <begin position="6"/>
        <end position="101"/>
    </location>
</feature>
<keyword evidence="11" id="KW-1185">Reference proteome</keyword>
<dbReference type="Pfam" id="PF13742">
    <property type="entry name" value="tRNA_anti_2"/>
    <property type="match status" value="1"/>
</dbReference>
<proteinExistence type="inferred from homology"/>
<feature type="domain" description="Exonuclease VII large subunit C-terminal" evidence="8">
    <location>
        <begin position="124"/>
        <end position="438"/>
    </location>
</feature>
<keyword evidence="2 5" id="KW-0540">Nuclease</keyword>
<accession>A0ABU5CSK8</accession>
<evidence type="ECO:0000256" key="3">
    <source>
        <dbReference type="ARBA" id="ARBA00022801"/>
    </source>
</evidence>
<comment type="caution">
    <text evidence="10">The sequence shown here is derived from an EMBL/GenBank/DDBJ whole genome shotgun (WGS) entry which is preliminary data.</text>
</comment>
<keyword evidence="1 5" id="KW-0963">Cytoplasm</keyword>
<comment type="function">
    <text evidence="5">Bidirectionally degrades single-stranded DNA into large acid-insoluble oligonucleotides, which are then degraded further into small acid-soluble oligonucleotides.</text>
</comment>
<dbReference type="NCBIfam" id="TIGR00237">
    <property type="entry name" value="xseA"/>
    <property type="match status" value="1"/>
</dbReference>
<dbReference type="PANTHER" id="PTHR30008">
    <property type="entry name" value="EXODEOXYRIBONUCLEASE 7 LARGE SUBUNIT"/>
    <property type="match status" value="1"/>
</dbReference>
<evidence type="ECO:0000259" key="8">
    <source>
        <dbReference type="Pfam" id="PF02601"/>
    </source>
</evidence>
<dbReference type="Proteomes" id="UP001275315">
    <property type="component" value="Unassembled WGS sequence"/>
</dbReference>
<evidence type="ECO:0000256" key="2">
    <source>
        <dbReference type="ARBA" id="ARBA00022722"/>
    </source>
</evidence>
<protein>
    <recommendedName>
        <fullName evidence="5">Exodeoxyribonuclease 7 large subunit</fullName>
        <ecNumber evidence="5">3.1.11.6</ecNumber>
    </recommendedName>
    <alternativeName>
        <fullName evidence="5">Exodeoxyribonuclease VII large subunit</fullName>
        <shortName evidence="5">Exonuclease VII large subunit</shortName>
    </alternativeName>
</protein>
<dbReference type="PANTHER" id="PTHR30008:SF0">
    <property type="entry name" value="EXODEOXYRIBONUCLEASE 7 LARGE SUBUNIT"/>
    <property type="match status" value="1"/>
</dbReference>
<reference evidence="10 11" key="1">
    <citation type="submission" date="2023-10" db="EMBL/GenBank/DDBJ databases">
        <title>Virgibacillus soli CC-YMP-6 genome.</title>
        <authorList>
            <person name="Miliotis G."/>
            <person name="Sengupta P."/>
            <person name="Hameed A."/>
            <person name="Chuvochina M."/>
            <person name="Mcdonagh F."/>
            <person name="Simpson A.C."/>
            <person name="Singh N.K."/>
            <person name="Rekha P.D."/>
            <person name="Raman K."/>
            <person name="Hugenholtz P."/>
            <person name="Venkateswaran K."/>
        </authorList>
    </citation>
    <scope>NUCLEOTIDE SEQUENCE [LARGE SCALE GENOMIC DNA]</scope>
    <source>
        <strain evidence="10 11">CC-YMP-6</strain>
    </source>
</reference>
<dbReference type="GO" id="GO:0008855">
    <property type="term" value="F:exodeoxyribonuclease VII activity"/>
    <property type="evidence" value="ECO:0007669"/>
    <property type="project" value="UniProtKB-EC"/>
</dbReference>